<comment type="catalytic activity">
    <reaction evidence="11 14">
        <text>[(1-&gt;4)-alpha-D-galacturonosyl methyl ester](n) + n H2O = [(1-&gt;4)-alpha-D-galacturonosyl](n) + n methanol + n H(+)</text>
        <dbReference type="Rhea" id="RHEA:22380"/>
        <dbReference type="Rhea" id="RHEA-COMP:14570"/>
        <dbReference type="Rhea" id="RHEA-COMP:14573"/>
        <dbReference type="ChEBI" id="CHEBI:15377"/>
        <dbReference type="ChEBI" id="CHEBI:15378"/>
        <dbReference type="ChEBI" id="CHEBI:17790"/>
        <dbReference type="ChEBI" id="CHEBI:140522"/>
        <dbReference type="ChEBI" id="CHEBI:140523"/>
        <dbReference type="EC" id="3.1.1.11"/>
    </reaction>
</comment>
<proteinExistence type="inferred from homology"/>
<evidence type="ECO:0000256" key="3">
    <source>
        <dbReference type="ARBA" id="ARBA00006027"/>
    </source>
</evidence>
<dbReference type="Pfam" id="PF04043">
    <property type="entry name" value="PMEI"/>
    <property type="match status" value="1"/>
</dbReference>
<dbReference type="InterPro" id="IPR011050">
    <property type="entry name" value="Pectin_lyase_fold/virulence"/>
</dbReference>
<comment type="pathway">
    <text evidence="2 14">Glycan metabolism; pectin degradation; 2-dehydro-3-deoxy-D-gluconate from pectin: step 1/5.</text>
</comment>
<dbReference type="InterPro" id="IPR035513">
    <property type="entry name" value="Invertase/methylesterase_inhib"/>
</dbReference>
<evidence type="ECO:0000256" key="1">
    <source>
        <dbReference type="ARBA" id="ARBA00004191"/>
    </source>
</evidence>
<dbReference type="OMA" id="IERNNYP"/>
<evidence type="ECO:0000256" key="14">
    <source>
        <dbReference type="RuleBase" id="RU000589"/>
    </source>
</evidence>
<dbReference type="AlphaFoldDB" id="B9S005"/>
<name>B9S005_RICCO</name>
<dbReference type="InterPro" id="IPR012334">
    <property type="entry name" value="Pectin_lyas_fold"/>
</dbReference>
<keyword evidence="18" id="KW-1185">Reference proteome</keyword>
<dbReference type="GO" id="GO:0042545">
    <property type="term" value="P:cell wall modification"/>
    <property type="evidence" value="ECO:0007669"/>
    <property type="project" value="UniProtKB-UniRule"/>
</dbReference>
<evidence type="ECO:0000256" key="4">
    <source>
        <dbReference type="ARBA" id="ARBA00007786"/>
    </source>
</evidence>
<feature type="domain" description="Pectinesterase inhibitor" evidence="16">
    <location>
        <begin position="47"/>
        <end position="198"/>
    </location>
</feature>
<dbReference type="GO" id="GO:0030599">
    <property type="term" value="F:pectinesterase activity"/>
    <property type="evidence" value="ECO:0000318"/>
    <property type="project" value="GO_Central"/>
</dbReference>
<comment type="function">
    <text evidence="12">Acts in the modification of cell walls via demethylesterification of cell wall pectin.</text>
</comment>
<evidence type="ECO:0000256" key="13">
    <source>
        <dbReference type="PROSITE-ProRule" id="PRU10040"/>
    </source>
</evidence>
<keyword evidence="15" id="KW-0472">Membrane</keyword>
<dbReference type="CDD" id="cd15798">
    <property type="entry name" value="PMEI-like_3"/>
    <property type="match status" value="1"/>
</dbReference>
<evidence type="ECO:0000256" key="8">
    <source>
        <dbReference type="ARBA" id="ARBA00023085"/>
    </source>
</evidence>
<dbReference type="FunFam" id="2.160.20.10:FF:000001">
    <property type="entry name" value="Pectinesterase"/>
    <property type="match status" value="1"/>
</dbReference>
<dbReference type="eggNOG" id="ENOG502QQVX">
    <property type="taxonomic scope" value="Eukaryota"/>
</dbReference>
<dbReference type="KEGG" id="rcu:8261349"/>
<evidence type="ECO:0000313" key="17">
    <source>
        <dbReference type="EMBL" id="EEF43188.1"/>
    </source>
</evidence>
<evidence type="ECO:0000256" key="7">
    <source>
        <dbReference type="ARBA" id="ARBA00022801"/>
    </source>
</evidence>
<comment type="subcellular location">
    <subcellularLocation>
        <location evidence="1">Secreted</location>
        <location evidence="1">Cell wall</location>
    </subcellularLocation>
</comment>
<keyword evidence="15" id="KW-1133">Transmembrane helix</keyword>
<dbReference type="GO" id="GO:0045490">
    <property type="term" value="P:pectin catabolic process"/>
    <property type="evidence" value="ECO:0007669"/>
    <property type="project" value="UniProtKB-UniRule"/>
</dbReference>
<dbReference type="GO" id="GO:0046910">
    <property type="term" value="F:pectinesterase inhibitor activity"/>
    <property type="evidence" value="ECO:0000318"/>
    <property type="project" value="GO_Central"/>
</dbReference>
<dbReference type="STRING" id="3988.B9S005"/>
<sequence length="570" mass="62075">MTIAKVIVGGISIILVVGVCIVLIAGLSNNTDTSAPDENDDNKILSATSMAVAAFCNQTDHKHRCVDSVFSVARNQSATFNDFLKAAISYTIEHVKLAMDTAATIGKDAKDSTQKMAVEDCQELLQFAIGELQDSLLTVKNSSFDAVKEREADLKNWLSAVMSYKETCLDGLNDTNLHKPMSDGLVNATELTSNALAIVSAISDIGNAFRIPSNLNASATRRLMEAEDDGFPFPTWMPNADRKLLGSATNANVKPNAIVAQDGSGQYKTIAAALAAYPKDLVGRYIINVKAGVYDEYITINKDQVNVFIYGDGPRKTTVTGDKCNKKGFSTFKTASFSAVGDGFMAKSIGFQNTAGAKGGQAVALRIQSDRAALYNCRMDGHQDTLYQHAHRQFYRNCVISGTVDFIFGDATAVIQNSLIIIRTPDPGQRNAVTAHGRADKRESTGLVIQNCRILPEQSLFPVISEFPSYLGRPWKQYARTVIMESEIGSVIQPAGWLEWTGNLYLDTLFYAEYGNRGPGANTNLRVKWKGYHVLTDKSEVTQFTAGPFLQGDQWLQATGFPYLLGLKSP</sequence>
<dbReference type="InterPro" id="IPR000070">
    <property type="entry name" value="Pectinesterase_cat"/>
</dbReference>
<keyword evidence="6" id="KW-0134">Cell wall</keyword>
<dbReference type="EC" id="3.1.1.11" evidence="5 14"/>
<evidence type="ECO:0000256" key="9">
    <source>
        <dbReference type="ARBA" id="ARBA00023157"/>
    </source>
</evidence>
<dbReference type="Pfam" id="PF01095">
    <property type="entry name" value="Pectinesterase"/>
    <property type="match status" value="1"/>
</dbReference>
<dbReference type="SUPFAM" id="SSF101148">
    <property type="entry name" value="Plant invertase/pectin methylesterase inhibitor"/>
    <property type="match status" value="1"/>
</dbReference>
<evidence type="ECO:0000256" key="12">
    <source>
        <dbReference type="ARBA" id="ARBA00057335"/>
    </source>
</evidence>
<dbReference type="InterPro" id="IPR006501">
    <property type="entry name" value="Pectinesterase_inhib_dom"/>
</dbReference>
<dbReference type="PROSITE" id="PS00503">
    <property type="entry name" value="PECTINESTERASE_2"/>
    <property type="match status" value="1"/>
</dbReference>
<gene>
    <name evidence="17" type="ORF">RCOM_1003640</name>
</gene>
<accession>B9S005</accession>
<dbReference type="Proteomes" id="UP000008311">
    <property type="component" value="Unassembled WGS sequence"/>
</dbReference>
<keyword evidence="10" id="KW-0325">Glycoprotein</keyword>
<feature type="transmembrane region" description="Helical" evidence="15">
    <location>
        <begin position="7"/>
        <end position="27"/>
    </location>
</feature>
<dbReference type="InterPro" id="IPR033131">
    <property type="entry name" value="Pectinesterase_Asp_AS"/>
</dbReference>
<reference evidence="18" key="1">
    <citation type="journal article" date="2010" name="Nat. Biotechnol.">
        <title>Draft genome sequence of the oilseed species Ricinus communis.</title>
        <authorList>
            <person name="Chan A.P."/>
            <person name="Crabtree J."/>
            <person name="Zhao Q."/>
            <person name="Lorenzi H."/>
            <person name="Orvis J."/>
            <person name="Puiu D."/>
            <person name="Melake-Berhan A."/>
            <person name="Jones K.M."/>
            <person name="Redman J."/>
            <person name="Chen G."/>
            <person name="Cahoon E.B."/>
            <person name="Gedil M."/>
            <person name="Stanke M."/>
            <person name="Haas B.J."/>
            <person name="Wortman J.R."/>
            <person name="Fraser-Liggett C.M."/>
            <person name="Ravel J."/>
            <person name="Rabinowicz P.D."/>
        </authorList>
    </citation>
    <scope>NUCLEOTIDE SEQUENCE [LARGE SCALE GENOMIC DNA]</scope>
    <source>
        <strain evidence="18">cv. Hale</strain>
    </source>
</reference>
<protein>
    <recommendedName>
        <fullName evidence="5 14">Pectinesterase</fullName>
        <ecNumber evidence="5 14">3.1.1.11</ecNumber>
    </recommendedName>
</protein>
<comment type="similarity">
    <text evidence="3">In the N-terminal section; belongs to the PMEI family.</text>
</comment>
<dbReference type="EMBL" id="EQ973835">
    <property type="protein sequence ID" value="EEF43188.1"/>
    <property type="molecule type" value="Genomic_DNA"/>
</dbReference>
<evidence type="ECO:0000256" key="6">
    <source>
        <dbReference type="ARBA" id="ARBA00022512"/>
    </source>
</evidence>
<keyword evidence="8 14" id="KW-0063">Aspartyl esterase</keyword>
<keyword evidence="9" id="KW-1015">Disulfide bond</keyword>
<dbReference type="Gene3D" id="1.20.140.40">
    <property type="entry name" value="Invertase/pectin methylesterase inhibitor family protein"/>
    <property type="match status" value="1"/>
</dbReference>
<dbReference type="OrthoDB" id="2019149at2759"/>
<dbReference type="InParanoid" id="B9S005"/>
<evidence type="ECO:0000256" key="11">
    <source>
        <dbReference type="ARBA" id="ARBA00047928"/>
    </source>
</evidence>
<dbReference type="FunCoup" id="B9S005">
    <property type="interactions" value="79"/>
</dbReference>
<evidence type="ECO:0000256" key="2">
    <source>
        <dbReference type="ARBA" id="ARBA00005184"/>
    </source>
</evidence>
<evidence type="ECO:0000259" key="16">
    <source>
        <dbReference type="SMART" id="SM00856"/>
    </source>
</evidence>
<evidence type="ECO:0000256" key="5">
    <source>
        <dbReference type="ARBA" id="ARBA00013229"/>
    </source>
</evidence>
<dbReference type="UniPathway" id="UPA00545">
    <property type="reaction ID" value="UER00823"/>
</dbReference>
<organism evidence="17 18">
    <name type="scientific">Ricinus communis</name>
    <name type="common">Castor bean</name>
    <dbReference type="NCBI Taxonomy" id="3988"/>
    <lineage>
        <taxon>Eukaryota</taxon>
        <taxon>Viridiplantae</taxon>
        <taxon>Streptophyta</taxon>
        <taxon>Embryophyta</taxon>
        <taxon>Tracheophyta</taxon>
        <taxon>Spermatophyta</taxon>
        <taxon>Magnoliopsida</taxon>
        <taxon>eudicotyledons</taxon>
        <taxon>Gunneridae</taxon>
        <taxon>Pentapetalae</taxon>
        <taxon>rosids</taxon>
        <taxon>fabids</taxon>
        <taxon>Malpighiales</taxon>
        <taxon>Euphorbiaceae</taxon>
        <taxon>Acalyphoideae</taxon>
        <taxon>Acalypheae</taxon>
        <taxon>Ricinus</taxon>
    </lineage>
</organism>
<evidence type="ECO:0000256" key="10">
    <source>
        <dbReference type="ARBA" id="ARBA00023180"/>
    </source>
</evidence>
<keyword evidence="15" id="KW-0812">Transmembrane</keyword>
<feature type="active site" evidence="13">
    <location>
        <position position="405"/>
    </location>
</feature>
<dbReference type="FunFam" id="1.20.140.40:FF:000001">
    <property type="entry name" value="Pectinesterase"/>
    <property type="match status" value="1"/>
</dbReference>
<dbReference type="NCBIfam" id="TIGR01614">
    <property type="entry name" value="PME_inhib"/>
    <property type="match status" value="1"/>
</dbReference>
<comment type="similarity">
    <text evidence="4">In the C-terminal section; belongs to the pectinesterase family.</text>
</comment>
<evidence type="ECO:0000313" key="18">
    <source>
        <dbReference type="Proteomes" id="UP000008311"/>
    </source>
</evidence>
<dbReference type="SMART" id="SM00856">
    <property type="entry name" value="PMEI"/>
    <property type="match status" value="1"/>
</dbReference>
<evidence type="ECO:0000256" key="15">
    <source>
        <dbReference type="SAM" id="Phobius"/>
    </source>
</evidence>
<keyword evidence="7 14" id="KW-0378">Hydrolase</keyword>
<dbReference type="SUPFAM" id="SSF51126">
    <property type="entry name" value="Pectin lyase-like"/>
    <property type="match status" value="1"/>
</dbReference>
<keyword evidence="6" id="KW-0964">Secreted</keyword>
<dbReference type="PANTHER" id="PTHR31707">
    <property type="entry name" value="PECTINESTERASE"/>
    <property type="match status" value="1"/>
</dbReference>
<dbReference type="Gene3D" id="2.160.20.10">
    <property type="entry name" value="Single-stranded right-handed beta-helix, Pectin lyase-like"/>
    <property type="match status" value="1"/>
</dbReference>